<proteinExistence type="predicted"/>
<reference evidence="1 2" key="1">
    <citation type="submission" date="2019-05" db="EMBL/GenBank/DDBJ databases">
        <title>Another draft genome of Portunus trituberculatus and its Hox gene families provides insights of decapod evolution.</title>
        <authorList>
            <person name="Jeong J.-H."/>
            <person name="Song I."/>
            <person name="Kim S."/>
            <person name="Choi T."/>
            <person name="Kim D."/>
            <person name="Ryu S."/>
            <person name="Kim W."/>
        </authorList>
    </citation>
    <scope>NUCLEOTIDE SEQUENCE [LARGE SCALE GENOMIC DNA]</scope>
    <source>
        <tissue evidence="1">Muscle</tissue>
    </source>
</reference>
<gene>
    <name evidence="1" type="ORF">E2C01_078283</name>
</gene>
<dbReference type="EMBL" id="VSRR010062852">
    <property type="protein sequence ID" value="MPC83571.1"/>
    <property type="molecule type" value="Genomic_DNA"/>
</dbReference>
<evidence type="ECO:0000313" key="1">
    <source>
        <dbReference type="EMBL" id="MPC83571.1"/>
    </source>
</evidence>
<keyword evidence="2" id="KW-1185">Reference proteome</keyword>
<protein>
    <submittedName>
        <fullName evidence="1">Uncharacterized protein</fullName>
    </submittedName>
</protein>
<organism evidence="1 2">
    <name type="scientific">Portunus trituberculatus</name>
    <name type="common">Swimming crab</name>
    <name type="synonym">Neptunus trituberculatus</name>
    <dbReference type="NCBI Taxonomy" id="210409"/>
    <lineage>
        <taxon>Eukaryota</taxon>
        <taxon>Metazoa</taxon>
        <taxon>Ecdysozoa</taxon>
        <taxon>Arthropoda</taxon>
        <taxon>Crustacea</taxon>
        <taxon>Multicrustacea</taxon>
        <taxon>Malacostraca</taxon>
        <taxon>Eumalacostraca</taxon>
        <taxon>Eucarida</taxon>
        <taxon>Decapoda</taxon>
        <taxon>Pleocyemata</taxon>
        <taxon>Brachyura</taxon>
        <taxon>Eubrachyura</taxon>
        <taxon>Portunoidea</taxon>
        <taxon>Portunidae</taxon>
        <taxon>Portuninae</taxon>
        <taxon>Portunus</taxon>
    </lineage>
</organism>
<sequence length="76" mass="8511">MANEKQIDLQCSHDESFPLRSDSNTPRHCSQPPFNFVRLKYQMPQTSATSQHHFSSLAGAPILLGYIPATCHAILQ</sequence>
<accession>A0A5B7IDW5</accession>
<name>A0A5B7IDW5_PORTR</name>
<dbReference type="Proteomes" id="UP000324222">
    <property type="component" value="Unassembled WGS sequence"/>
</dbReference>
<dbReference type="AlphaFoldDB" id="A0A5B7IDW5"/>
<evidence type="ECO:0000313" key="2">
    <source>
        <dbReference type="Proteomes" id="UP000324222"/>
    </source>
</evidence>
<comment type="caution">
    <text evidence="1">The sequence shown here is derived from an EMBL/GenBank/DDBJ whole genome shotgun (WGS) entry which is preliminary data.</text>
</comment>